<gene>
    <name evidence="1" type="ORF">PAHA3_1709</name>
</gene>
<protein>
    <submittedName>
        <fullName evidence="1">Uncharacterized protein</fullName>
    </submittedName>
</protein>
<dbReference type="AlphaFoldDB" id="A0A117I148"/>
<name>A0A117I148_PAEAM</name>
<dbReference type="EMBL" id="BCNV01000001">
    <property type="protein sequence ID" value="GAS81635.1"/>
    <property type="molecule type" value="Genomic_DNA"/>
</dbReference>
<comment type="caution">
    <text evidence="1">The sequence shown here is derived from an EMBL/GenBank/DDBJ whole genome shotgun (WGS) entry which is preliminary data.</text>
</comment>
<proteinExistence type="predicted"/>
<sequence>MDFTRSRCCSSSSQIAILNMGDIRLSSTSTLNFTLEYTILTQVSESNWAEMHYTDPKVQEKETNAKDPSIRGRVYKGIFLRITL</sequence>
<evidence type="ECO:0000313" key="1">
    <source>
        <dbReference type="EMBL" id="GAS81635.1"/>
    </source>
</evidence>
<accession>A0A117I148</accession>
<organism evidence="1 2">
    <name type="scientific">Paenibacillus amylolyticus</name>
    <dbReference type="NCBI Taxonomy" id="1451"/>
    <lineage>
        <taxon>Bacteria</taxon>
        <taxon>Bacillati</taxon>
        <taxon>Bacillota</taxon>
        <taxon>Bacilli</taxon>
        <taxon>Bacillales</taxon>
        <taxon>Paenibacillaceae</taxon>
        <taxon>Paenibacillus</taxon>
    </lineage>
</organism>
<dbReference type="Proteomes" id="UP000069697">
    <property type="component" value="Unassembled WGS sequence"/>
</dbReference>
<evidence type="ECO:0000313" key="2">
    <source>
        <dbReference type="Proteomes" id="UP000069697"/>
    </source>
</evidence>
<reference evidence="2" key="2">
    <citation type="submission" date="2016-01" db="EMBL/GenBank/DDBJ databases">
        <title>Draft Genome Sequence of Paenibacillus amylolyticus Heshi-A3 that Was Isolated from Fermented Rice Bran with Aging Salted Mackerel, Which Was Named Heshiko as Traditional Fermented Seafood in Japan.</title>
        <authorList>
            <person name="Akuzawa S."/>
            <person name="Nakagawa J."/>
            <person name="Kanekatsu T."/>
            <person name="Kubota E."/>
            <person name="Ohtake R."/>
            <person name="Suzuki T."/>
            <person name="Kanesaki Y."/>
        </authorList>
    </citation>
    <scope>NUCLEOTIDE SEQUENCE [LARGE SCALE GENOMIC DNA]</scope>
    <source>
        <strain evidence="2">Heshi-A3</strain>
    </source>
</reference>
<reference evidence="1 2" key="1">
    <citation type="journal article" date="2016" name="Genome Announc.">
        <title>Draft Genome Sequence of Paenibacillus amylolyticus Heshi-A3, Isolated from Fermented Rice Bran in a Japanese Fermented Seafood Dish.</title>
        <authorList>
            <person name="Akuzawa S."/>
            <person name="Nagaoka J."/>
            <person name="Kanekatsu M."/>
            <person name="Kubota E."/>
            <person name="Ohtake R."/>
            <person name="Suzuki T."/>
            <person name="Kanesaki Y."/>
        </authorList>
    </citation>
    <scope>NUCLEOTIDE SEQUENCE [LARGE SCALE GENOMIC DNA]</scope>
    <source>
        <strain evidence="1 2">Heshi-A3</strain>
    </source>
</reference>